<evidence type="ECO:0000313" key="2">
    <source>
        <dbReference type="Proteomes" id="UP000501690"/>
    </source>
</evidence>
<protein>
    <submittedName>
        <fullName evidence="1">Uncharacterized protein</fullName>
    </submittedName>
</protein>
<name>A0A4D6L454_VIGUN</name>
<keyword evidence="2" id="KW-1185">Reference proteome</keyword>
<accession>A0A4D6L454</accession>
<sequence length="250" mass="28288">MKPCTARRHKPVTQFWVFPDELLGGDEDSPSNASHVGSIFMFLGFCVVFDRWKMVNRFGVLKIGCNYCEIELESMLEIVRVDYRTPVIVFVIEMKEIEQRNVKKGVREVVSRFTGAVKSFGFLESQEPSNDTHFAARHCISVVGLASLWRKLTNRGELERESPSGKGRLARRHLQTVGTRGVGHLVICVPRQVAWKSDVPDASWFAPGDDAVVYGRCAYRGVPGLQGFFDTLKVGLLVFLELWLRTYPMS</sequence>
<dbReference type="Proteomes" id="UP000501690">
    <property type="component" value="Linkage Group LG2"/>
</dbReference>
<dbReference type="AlphaFoldDB" id="A0A4D6L454"/>
<reference evidence="1 2" key="1">
    <citation type="submission" date="2019-04" db="EMBL/GenBank/DDBJ databases">
        <title>An improved genome assembly and genetic linkage map for asparagus bean, Vigna unguiculata ssp. sesquipedialis.</title>
        <authorList>
            <person name="Xia Q."/>
            <person name="Zhang R."/>
            <person name="Dong Y."/>
        </authorList>
    </citation>
    <scope>NUCLEOTIDE SEQUENCE [LARGE SCALE GENOMIC DNA]</scope>
    <source>
        <tissue evidence="1">Leaf</tissue>
    </source>
</reference>
<organism evidence="1 2">
    <name type="scientific">Vigna unguiculata</name>
    <name type="common">Cowpea</name>
    <dbReference type="NCBI Taxonomy" id="3917"/>
    <lineage>
        <taxon>Eukaryota</taxon>
        <taxon>Viridiplantae</taxon>
        <taxon>Streptophyta</taxon>
        <taxon>Embryophyta</taxon>
        <taxon>Tracheophyta</taxon>
        <taxon>Spermatophyta</taxon>
        <taxon>Magnoliopsida</taxon>
        <taxon>eudicotyledons</taxon>
        <taxon>Gunneridae</taxon>
        <taxon>Pentapetalae</taxon>
        <taxon>rosids</taxon>
        <taxon>fabids</taxon>
        <taxon>Fabales</taxon>
        <taxon>Fabaceae</taxon>
        <taxon>Papilionoideae</taxon>
        <taxon>50 kb inversion clade</taxon>
        <taxon>NPAAA clade</taxon>
        <taxon>indigoferoid/millettioid clade</taxon>
        <taxon>Phaseoleae</taxon>
        <taxon>Vigna</taxon>
    </lineage>
</organism>
<dbReference type="EMBL" id="CP039346">
    <property type="protein sequence ID" value="QCD83293.1"/>
    <property type="molecule type" value="Genomic_DNA"/>
</dbReference>
<proteinExistence type="predicted"/>
<evidence type="ECO:0000313" key="1">
    <source>
        <dbReference type="EMBL" id="QCD83293.1"/>
    </source>
</evidence>
<gene>
    <name evidence="1" type="ORF">DEO72_LG2g3637</name>
</gene>